<proteinExistence type="predicted"/>
<accession>A0A0A2B316</accession>
<dbReference type="AlphaFoldDB" id="A0A0A2B316"/>
<gene>
    <name evidence="1" type="ORF">EV01_1142</name>
</gene>
<organism evidence="1 2">
    <name type="scientific">Prochlorococcus marinus str. MIT 9401</name>
    <dbReference type="NCBI Taxonomy" id="167551"/>
    <lineage>
        <taxon>Bacteria</taxon>
        <taxon>Bacillati</taxon>
        <taxon>Cyanobacteriota</taxon>
        <taxon>Cyanophyceae</taxon>
        <taxon>Synechococcales</taxon>
        <taxon>Prochlorococcaceae</taxon>
        <taxon>Prochlorococcus</taxon>
    </lineage>
</organism>
<protein>
    <submittedName>
        <fullName evidence="1">Uncharacterized protein</fullName>
    </submittedName>
</protein>
<comment type="caution">
    <text evidence="1">The sequence shown here is derived from an EMBL/GenBank/DDBJ whole genome shotgun (WGS) entry which is preliminary data.</text>
</comment>
<reference evidence="2" key="1">
    <citation type="journal article" date="2014" name="Sci. Data">
        <title>Genomes of diverse isolates of the marine cyanobacterium Prochlorococcus.</title>
        <authorList>
            <person name="Biller S."/>
            <person name="Berube P."/>
            <person name="Thompson J."/>
            <person name="Kelly L."/>
            <person name="Roggensack S."/>
            <person name="Awad L."/>
            <person name="Roache-Johnson K."/>
            <person name="Ding H."/>
            <person name="Giovannoni S.J."/>
            <person name="Moore L.R."/>
            <person name="Chisholm S.W."/>
        </authorList>
    </citation>
    <scope>NUCLEOTIDE SEQUENCE [LARGE SCALE GENOMIC DNA]</scope>
</reference>
<evidence type="ECO:0000313" key="2">
    <source>
        <dbReference type="Proteomes" id="UP000030481"/>
    </source>
</evidence>
<sequence>MNIWTKDNIINYTSDPDEANDKKYPKELQIARKALREEDQAAKKDGGTVDWNYLLTRMD</sequence>
<dbReference type="Proteomes" id="UP000030481">
    <property type="component" value="Unassembled WGS sequence"/>
</dbReference>
<dbReference type="EMBL" id="JNAR01000015">
    <property type="protein sequence ID" value="KGG07527.1"/>
    <property type="molecule type" value="Genomic_DNA"/>
</dbReference>
<name>A0A0A2B316_PROMR</name>
<dbReference type="RefSeq" id="WP_032518566.1">
    <property type="nucleotide sequence ID" value="NZ_JNAR01000015.1"/>
</dbReference>
<evidence type="ECO:0000313" key="1">
    <source>
        <dbReference type="EMBL" id="KGG07527.1"/>
    </source>
</evidence>